<dbReference type="Proteomes" id="UP000176409">
    <property type="component" value="Unassembled WGS sequence"/>
</dbReference>
<evidence type="ECO:0008006" key="4">
    <source>
        <dbReference type="Google" id="ProtNLM"/>
    </source>
</evidence>
<evidence type="ECO:0000313" key="2">
    <source>
        <dbReference type="EMBL" id="OGG30491.1"/>
    </source>
</evidence>
<gene>
    <name evidence="2" type="ORF">A2973_04715</name>
</gene>
<feature type="transmembrane region" description="Helical" evidence="1">
    <location>
        <begin position="45"/>
        <end position="67"/>
    </location>
</feature>
<keyword evidence="1" id="KW-1133">Transmembrane helix</keyword>
<dbReference type="InterPro" id="IPR010406">
    <property type="entry name" value="DUF1003"/>
</dbReference>
<sequence>MRRTIDTFLPAVSQIQALELKFLAKRPWAVRLADLLVTHFGTARFFFLSLGVTLIWVILNIGWISGFVSFDPYPFILLTMVASVGAIFMTVVILISQNRQAAINTLRNELLLQLILITERELTRALRLLAKRGKGRPDPELTQMLKETNVSAIERILTKQLTNNGV</sequence>
<dbReference type="AlphaFoldDB" id="A0A1F6B0P7"/>
<dbReference type="EMBL" id="MFJZ01000019">
    <property type="protein sequence ID" value="OGG30491.1"/>
    <property type="molecule type" value="Genomic_DNA"/>
</dbReference>
<evidence type="ECO:0000313" key="3">
    <source>
        <dbReference type="Proteomes" id="UP000176409"/>
    </source>
</evidence>
<dbReference type="PANTHER" id="PTHR41386:SF1">
    <property type="entry name" value="MEMBRANE PROTEIN"/>
    <property type="match status" value="1"/>
</dbReference>
<accession>A0A1F6B0P7</accession>
<keyword evidence="1" id="KW-0812">Transmembrane</keyword>
<comment type="caution">
    <text evidence="2">The sequence shown here is derived from an EMBL/GenBank/DDBJ whole genome shotgun (WGS) entry which is preliminary data.</text>
</comment>
<organism evidence="2 3">
    <name type="scientific">Candidatus Gottesmanbacteria bacterium RIFCSPLOWO2_01_FULL_49_10</name>
    <dbReference type="NCBI Taxonomy" id="1798396"/>
    <lineage>
        <taxon>Bacteria</taxon>
        <taxon>Candidatus Gottesmaniibacteriota</taxon>
    </lineage>
</organism>
<evidence type="ECO:0000256" key="1">
    <source>
        <dbReference type="SAM" id="Phobius"/>
    </source>
</evidence>
<dbReference type="Pfam" id="PF06210">
    <property type="entry name" value="DUF1003"/>
    <property type="match status" value="1"/>
</dbReference>
<keyword evidence="1" id="KW-0472">Membrane</keyword>
<proteinExistence type="predicted"/>
<feature type="transmembrane region" description="Helical" evidence="1">
    <location>
        <begin position="73"/>
        <end position="95"/>
    </location>
</feature>
<dbReference type="STRING" id="1798396.A2973_04715"/>
<reference evidence="2 3" key="1">
    <citation type="journal article" date="2016" name="Nat. Commun.">
        <title>Thousands of microbial genomes shed light on interconnected biogeochemical processes in an aquifer system.</title>
        <authorList>
            <person name="Anantharaman K."/>
            <person name="Brown C.T."/>
            <person name="Hug L.A."/>
            <person name="Sharon I."/>
            <person name="Castelle C.J."/>
            <person name="Probst A.J."/>
            <person name="Thomas B.C."/>
            <person name="Singh A."/>
            <person name="Wilkins M.J."/>
            <person name="Karaoz U."/>
            <person name="Brodie E.L."/>
            <person name="Williams K.H."/>
            <person name="Hubbard S.S."/>
            <person name="Banfield J.F."/>
        </authorList>
    </citation>
    <scope>NUCLEOTIDE SEQUENCE [LARGE SCALE GENOMIC DNA]</scope>
</reference>
<protein>
    <recommendedName>
        <fullName evidence="4">DUF1003 domain-containing protein</fullName>
    </recommendedName>
</protein>
<name>A0A1F6B0P7_9BACT</name>
<dbReference type="PANTHER" id="PTHR41386">
    <property type="entry name" value="INTEGRAL MEMBRANE PROTEIN-RELATED"/>
    <property type="match status" value="1"/>
</dbReference>